<dbReference type="Proteomes" id="UP000290582">
    <property type="component" value="Chromosome PVVCY_13"/>
</dbReference>
<dbReference type="Pfam" id="PF06022">
    <property type="entry name" value="Cir_Bir_Yir"/>
    <property type="match status" value="1"/>
</dbReference>
<name>A0A449BXG2_PLAVN</name>
<dbReference type="VEuPathDB" id="PlasmoDB:PVVCY_1300050"/>
<proteinExistence type="predicted"/>
<feature type="compositionally biased region" description="Low complexity" evidence="1">
    <location>
        <begin position="333"/>
        <end position="344"/>
    </location>
</feature>
<dbReference type="EMBL" id="LR215069">
    <property type="protein sequence ID" value="VEV58071.1"/>
    <property type="molecule type" value="Genomic_DNA"/>
</dbReference>
<keyword evidence="2" id="KW-0812">Transmembrane</keyword>
<accession>A0A449BXG2</accession>
<dbReference type="InterPro" id="IPR006477">
    <property type="entry name" value="Yir_bir_cir"/>
</dbReference>
<evidence type="ECO:0000313" key="4">
    <source>
        <dbReference type="Proteomes" id="UP000290582"/>
    </source>
</evidence>
<feature type="region of interest" description="Disordered" evidence="1">
    <location>
        <begin position="420"/>
        <end position="517"/>
    </location>
</feature>
<dbReference type="OrthoDB" id="373277at2759"/>
<gene>
    <name evidence="3" type="ORF">PVVCY_1300050</name>
</gene>
<feature type="compositionally biased region" description="Low complexity" evidence="1">
    <location>
        <begin position="424"/>
        <end position="442"/>
    </location>
</feature>
<evidence type="ECO:0000256" key="2">
    <source>
        <dbReference type="SAM" id="Phobius"/>
    </source>
</evidence>
<feature type="transmembrane region" description="Helical" evidence="2">
    <location>
        <begin position="555"/>
        <end position="574"/>
    </location>
</feature>
<feature type="compositionally biased region" description="Low complexity" evidence="1">
    <location>
        <begin position="469"/>
        <end position="489"/>
    </location>
</feature>
<feature type="compositionally biased region" description="Polar residues" evidence="1">
    <location>
        <begin position="281"/>
        <end position="300"/>
    </location>
</feature>
<dbReference type="AlphaFoldDB" id="A0A449BXG2"/>
<dbReference type="RefSeq" id="XP_008623238.2">
    <property type="nucleotide sequence ID" value="XM_008625016.2"/>
</dbReference>
<protein>
    <submittedName>
        <fullName evidence="3">PIR protein CIR protein</fullName>
    </submittedName>
</protein>
<reference evidence="3 4" key="1">
    <citation type="submission" date="2019-01" db="EMBL/GenBank/DDBJ databases">
        <authorList>
            <person name="Ramaprasad A."/>
        </authorList>
    </citation>
    <scope>NUCLEOTIDE SEQUENCE [LARGE SCALE GENOMIC DNA]</scope>
</reference>
<organism evidence="3 4">
    <name type="scientific">Plasmodium vinckei vinckei</name>
    <dbReference type="NCBI Taxonomy" id="54757"/>
    <lineage>
        <taxon>Eukaryota</taxon>
        <taxon>Sar</taxon>
        <taxon>Alveolata</taxon>
        <taxon>Apicomplexa</taxon>
        <taxon>Aconoidasida</taxon>
        <taxon>Haemosporida</taxon>
        <taxon>Plasmodiidae</taxon>
        <taxon>Plasmodium</taxon>
        <taxon>Plasmodium (Vinckeia)</taxon>
    </lineage>
</organism>
<keyword evidence="2" id="KW-0472">Membrane</keyword>
<feature type="compositionally biased region" description="Polar residues" evidence="1">
    <location>
        <begin position="443"/>
        <end position="461"/>
    </location>
</feature>
<evidence type="ECO:0000313" key="3">
    <source>
        <dbReference type="EMBL" id="VEV58071.1"/>
    </source>
</evidence>
<sequence length="641" mass="71204">MDNHKLMCKYLNIADSYFNGKNVNTKIINKNTAIKYYCYNGVCKTNEASINAVAAYIFKQFKDSIENSEYNKYDEYLLMWLSDKLFEIHDKSEDKDNKITSNQAYETYLKKHKGILDYWNIFFSRNDLKEANLKYMSEFYILLNKICKTITDYEKKPDEITNIITNSTECSNQYISIYNDIPKCQSYLYLLNKLKGIYDDFRNDAIMKNDSNIDLATDLKKFTKPDGGEMDAVRGFKSYKFSDSKCKSLDKKITMSKKAESPGPQASSQGPDSENKGNMKGTKQSGQKNGSDISTGTDAGTGNPGSVSGGDQGSPGSGANGGGSVQNDQRNPSSGSSDPVSSTSGGSFHFGSSFLEFLFNGTEKFNKTSEFIQKNQQTFKDAKDKISNAYNNTVDSLKSVYNASSDYFNTVISNITTQLNQLDSPSKSGGSQPGSGRPPAGGNSNNQLKSPQSPSATDPTDPSNPPPKVSLQQSQSPPQSQPNTQQSSQIDPPKHKTDDSTNLQLVKSQSPDPNLKKKWSIFPTAWNGSEDCKPEITFMNTTLVCCTSEQCSLTGIPVTFVLIPIILLIVYKYLSFGSSKKSEKKNMKKVINFHDGKRKTKIISSNDKKKKLKPVINSVGGKKKFIIKYIQNYTGRSYAIY</sequence>
<dbReference type="KEGG" id="pvv:PVVCY_1300050"/>
<dbReference type="GeneID" id="19959544"/>
<feature type="compositionally biased region" description="Gly residues" evidence="1">
    <location>
        <begin position="307"/>
        <end position="324"/>
    </location>
</feature>
<keyword evidence="2" id="KW-1133">Transmembrane helix</keyword>
<feature type="region of interest" description="Disordered" evidence="1">
    <location>
        <begin position="253"/>
        <end position="344"/>
    </location>
</feature>
<feature type="compositionally biased region" description="Polar residues" evidence="1">
    <location>
        <begin position="500"/>
        <end position="512"/>
    </location>
</feature>
<evidence type="ECO:0000256" key="1">
    <source>
        <dbReference type="SAM" id="MobiDB-lite"/>
    </source>
</evidence>